<dbReference type="InterPro" id="IPR001757">
    <property type="entry name" value="P_typ_ATPase"/>
</dbReference>
<dbReference type="SUPFAM" id="SSF56784">
    <property type="entry name" value="HAD-like"/>
    <property type="match status" value="1"/>
</dbReference>
<accession>A0ABS7WSC6</accession>
<dbReference type="InterPro" id="IPR008250">
    <property type="entry name" value="ATPase_P-typ_transduc_dom_A_sf"/>
</dbReference>
<dbReference type="PANTHER" id="PTHR48085:SF5">
    <property type="entry name" value="CADMIUM_ZINC-TRANSPORTING ATPASE HMA4-RELATED"/>
    <property type="match status" value="1"/>
</dbReference>
<keyword evidence="10" id="KW-0067">ATP-binding</keyword>
<gene>
    <name evidence="12" type="ORF">AVCANL283_06050</name>
</gene>
<proteinExistence type="inferred from homology"/>
<comment type="catalytic activity">
    <reaction evidence="9">
        <text>Zn(2+)(in) + ATP + H2O = Zn(2+)(out) + ADP + phosphate + H(+)</text>
        <dbReference type="Rhea" id="RHEA:20621"/>
        <dbReference type="ChEBI" id="CHEBI:15377"/>
        <dbReference type="ChEBI" id="CHEBI:15378"/>
        <dbReference type="ChEBI" id="CHEBI:29105"/>
        <dbReference type="ChEBI" id="CHEBI:30616"/>
        <dbReference type="ChEBI" id="CHEBI:43474"/>
        <dbReference type="ChEBI" id="CHEBI:456216"/>
        <dbReference type="EC" id="7.2.2.12"/>
    </reaction>
</comment>
<dbReference type="Pfam" id="PF00702">
    <property type="entry name" value="Hydrolase"/>
    <property type="match status" value="1"/>
</dbReference>
<comment type="subcellular location">
    <subcellularLocation>
        <location evidence="1">Cell envelope</location>
    </subcellularLocation>
    <subcellularLocation>
        <location evidence="10">Cell membrane</location>
    </subcellularLocation>
    <subcellularLocation>
        <location evidence="2">Membrane</location>
    </subcellularLocation>
</comment>
<dbReference type="InterPro" id="IPR023214">
    <property type="entry name" value="HAD_sf"/>
</dbReference>
<evidence type="ECO:0000256" key="10">
    <source>
        <dbReference type="RuleBase" id="RU362081"/>
    </source>
</evidence>
<dbReference type="Gene3D" id="3.40.50.1000">
    <property type="entry name" value="HAD superfamily/HAD-like"/>
    <property type="match status" value="1"/>
</dbReference>
<keyword evidence="10" id="KW-1003">Cell membrane</keyword>
<evidence type="ECO:0000259" key="11">
    <source>
        <dbReference type="Pfam" id="PF00122"/>
    </source>
</evidence>
<evidence type="ECO:0000313" key="13">
    <source>
        <dbReference type="Proteomes" id="UP000786183"/>
    </source>
</evidence>
<dbReference type="InterPro" id="IPR023299">
    <property type="entry name" value="ATPase_P-typ_cyto_dom_N"/>
</dbReference>
<comment type="caution">
    <text evidence="12">The sequence shown here is derived from an EMBL/GenBank/DDBJ whole genome shotgun (WGS) entry which is preliminary data.</text>
</comment>
<comment type="similarity">
    <text evidence="3 10">Belongs to the cation transport ATPase (P-type) (TC 3.A.3) family. Type IB subfamily.</text>
</comment>
<name>A0ABS7WSC6_9BACT</name>
<dbReference type="NCBIfam" id="TIGR01494">
    <property type="entry name" value="ATPase_P-type"/>
    <property type="match status" value="1"/>
</dbReference>
<evidence type="ECO:0000256" key="4">
    <source>
        <dbReference type="ARBA" id="ARBA00022692"/>
    </source>
</evidence>
<dbReference type="PRINTS" id="PR00119">
    <property type="entry name" value="CATATPASE"/>
</dbReference>
<keyword evidence="10" id="KW-0547">Nucleotide-binding</keyword>
<dbReference type="InterPro" id="IPR036412">
    <property type="entry name" value="HAD-like_sf"/>
</dbReference>
<dbReference type="EMBL" id="JACGBB010000012">
    <property type="protein sequence ID" value="MBZ7987661.1"/>
    <property type="molecule type" value="Genomic_DNA"/>
</dbReference>
<keyword evidence="6" id="KW-1133">Transmembrane helix</keyword>
<dbReference type="SFLD" id="SFLDS00003">
    <property type="entry name" value="Haloacid_Dehalogenase"/>
    <property type="match status" value="1"/>
</dbReference>
<evidence type="ECO:0000256" key="6">
    <source>
        <dbReference type="ARBA" id="ARBA00022989"/>
    </source>
</evidence>
<dbReference type="PANTHER" id="PTHR48085">
    <property type="entry name" value="CADMIUM/ZINC-TRANSPORTING ATPASE HMA2-RELATED"/>
    <property type="match status" value="1"/>
</dbReference>
<dbReference type="NCBIfam" id="TIGR01525">
    <property type="entry name" value="ATPase-IB_hvy"/>
    <property type="match status" value="1"/>
</dbReference>
<dbReference type="PROSITE" id="PS00154">
    <property type="entry name" value="ATPASE_E1_E2"/>
    <property type="match status" value="1"/>
</dbReference>
<dbReference type="Proteomes" id="UP000786183">
    <property type="component" value="Unassembled WGS sequence"/>
</dbReference>
<keyword evidence="10" id="KW-0479">Metal-binding</keyword>
<reference evidence="12 13" key="1">
    <citation type="submission" date="2020-07" db="EMBL/GenBank/DDBJ databases">
        <title>Transfer of Campylobacter canadensis to the novel genus Avispirillum gen. nov., that also includes two novel species recovered from migratory waterfowl: Avispirillum anseris sp. nov. and Avispirillum brantae sp. nov.</title>
        <authorList>
            <person name="Miller W.G."/>
            <person name="Chapman M.H."/>
            <person name="Yee E."/>
            <person name="Inglis G.D."/>
        </authorList>
    </citation>
    <scope>NUCLEOTIDE SEQUENCE [LARGE SCALE GENOMIC DNA]</scope>
    <source>
        <strain evidence="12 13">L283</strain>
    </source>
</reference>
<dbReference type="SFLD" id="SFLDG00002">
    <property type="entry name" value="C1.7:_P-type_atpase_like"/>
    <property type="match status" value="1"/>
</dbReference>
<evidence type="ECO:0000256" key="2">
    <source>
        <dbReference type="ARBA" id="ARBA00004370"/>
    </source>
</evidence>
<dbReference type="InterPro" id="IPR027256">
    <property type="entry name" value="P-typ_ATPase_IB"/>
</dbReference>
<dbReference type="Gene3D" id="3.40.1110.10">
    <property type="entry name" value="Calcium-transporting ATPase, cytoplasmic domain N"/>
    <property type="match status" value="1"/>
</dbReference>
<dbReference type="InterPro" id="IPR059000">
    <property type="entry name" value="ATPase_P-type_domA"/>
</dbReference>
<evidence type="ECO:0000256" key="9">
    <source>
        <dbReference type="ARBA" id="ARBA00047308"/>
    </source>
</evidence>
<keyword evidence="13" id="KW-1185">Reference proteome</keyword>
<dbReference type="PROSITE" id="PS01229">
    <property type="entry name" value="COF_2"/>
    <property type="match status" value="1"/>
</dbReference>
<keyword evidence="7" id="KW-0472">Membrane</keyword>
<dbReference type="Pfam" id="PF00122">
    <property type="entry name" value="E1-E2_ATPase"/>
    <property type="match status" value="1"/>
</dbReference>
<dbReference type="EC" id="7.2.2.12" evidence="8"/>
<dbReference type="Gene3D" id="2.70.150.10">
    <property type="entry name" value="Calcium-transporting ATPase, cytoplasmic transduction domain A"/>
    <property type="match status" value="1"/>
</dbReference>
<evidence type="ECO:0000256" key="5">
    <source>
        <dbReference type="ARBA" id="ARBA00022967"/>
    </source>
</evidence>
<dbReference type="InterPro" id="IPR018303">
    <property type="entry name" value="ATPase_P-typ_P_site"/>
</dbReference>
<evidence type="ECO:0000256" key="3">
    <source>
        <dbReference type="ARBA" id="ARBA00006024"/>
    </source>
</evidence>
<feature type="domain" description="P-type ATPase A" evidence="11">
    <location>
        <begin position="193"/>
        <end position="289"/>
    </location>
</feature>
<protein>
    <recommendedName>
        <fullName evidence="8">P-type Zn(2+) transporter</fullName>
        <ecNumber evidence="8">7.2.2.12</ecNumber>
    </recommendedName>
</protein>
<keyword evidence="5" id="KW-1278">Translocase</keyword>
<keyword evidence="4" id="KW-0812">Transmembrane</keyword>
<sequence length="690" mass="75408">MQKLQCNNVIHYSKKRLRIRLLSLNESVDVNILVSDFANVFPSFFISVMLNAKCISFSKIDDISEDEVNKICAYFNEYKLVKLKHKKEKPSKANIYASLLALANSYTSNPVLDKQASLLTSYPLLKEGLLDLVENGLTSHVLEAAAVAVSLLRKDYKAANSTNFMLNIGEYIEESAVLKSDDLVKELAKPQLTHAWVEENNELVKKSTDELKIGDIVVVSTGEAIAVDGYIVDGDANVNCVSMTGEANAVFKERGDRVLSSTIVEEGRIKIWAEAVGENTTTAKILHYMKDCLEEKSQIGKKAVNLANSLVPFTLSLAAIAYLFNGSSALASVLQADYSCALKLATPVAFKSAISYAGKRQILLKGSQVLERLSEVDTFVFDKTGTLTSGDLKVKAVYSFVKEYDEQSLLNLSASAEEHYFHPVAEAVVKAAKQNGFSHINHGEVEFIVAHGIKTSIDKEEVIIGSRHFLEDDEGVDFSKNEDKINELLNSGLTLLYIAKAKQLLGVIAMSDELRFNSKESILKLKQNGVKEVIMLTGDIYDRAISVANELGIDKVYAQLLPQDKAQITKKLKDEGRKIAFVGDGINDAPSLVQADVGISMQKGADIAKASADIALLKDDISCVVHAKILANETMKKIQKNFKSTVWINSAILLGAASGILNPSTTALAHNGTTIALLINSLKQNYKALN</sequence>
<evidence type="ECO:0000256" key="1">
    <source>
        <dbReference type="ARBA" id="ARBA00004196"/>
    </source>
</evidence>
<dbReference type="SUPFAM" id="SSF81653">
    <property type="entry name" value="Calcium ATPase, transduction domain A"/>
    <property type="match status" value="1"/>
</dbReference>
<dbReference type="InterPro" id="IPR044492">
    <property type="entry name" value="P_typ_ATPase_HD_dom"/>
</dbReference>
<dbReference type="SUPFAM" id="SSF81660">
    <property type="entry name" value="Metal cation-transporting ATPase, ATP-binding domain N"/>
    <property type="match status" value="1"/>
</dbReference>
<dbReference type="RefSeq" id="WP_172234003.1">
    <property type="nucleotide sequence ID" value="NZ_CP035946.1"/>
</dbReference>
<dbReference type="InterPro" id="IPR051014">
    <property type="entry name" value="Cation_Transport_ATPase_IB"/>
</dbReference>
<evidence type="ECO:0000313" key="12">
    <source>
        <dbReference type="EMBL" id="MBZ7987661.1"/>
    </source>
</evidence>
<organism evidence="12 13">
    <name type="scientific">Campylobacter canadensis</name>
    <dbReference type="NCBI Taxonomy" id="449520"/>
    <lineage>
        <taxon>Bacteria</taxon>
        <taxon>Pseudomonadati</taxon>
        <taxon>Campylobacterota</taxon>
        <taxon>Epsilonproteobacteria</taxon>
        <taxon>Campylobacterales</taxon>
        <taxon>Campylobacteraceae</taxon>
        <taxon>Campylobacter</taxon>
    </lineage>
</organism>
<evidence type="ECO:0000256" key="8">
    <source>
        <dbReference type="ARBA" id="ARBA00039097"/>
    </source>
</evidence>
<evidence type="ECO:0000256" key="7">
    <source>
        <dbReference type="ARBA" id="ARBA00023136"/>
    </source>
</evidence>
<dbReference type="SFLD" id="SFLDF00027">
    <property type="entry name" value="p-type_atpase"/>
    <property type="match status" value="1"/>
</dbReference>